<proteinExistence type="predicted"/>
<keyword evidence="2" id="KW-1185">Reference proteome</keyword>
<dbReference type="EMBL" id="ML737865">
    <property type="protein sequence ID" value="KAE8358831.1"/>
    <property type="molecule type" value="Genomic_DNA"/>
</dbReference>
<reference evidence="1 2" key="1">
    <citation type="submission" date="2019-04" db="EMBL/GenBank/DDBJ databases">
        <title>Friends and foes A comparative genomics studyof 23 Aspergillus species from section Flavi.</title>
        <authorList>
            <consortium name="DOE Joint Genome Institute"/>
            <person name="Kjaerbolling I."/>
            <person name="Vesth T."/>
            <person name="Frisvad J.C."/>
            <person name="Nybo J.L."/>
            <person name="Theobald S."/>
            <person name="Kildgaard S."/>
            <person name="Isbrandt T."/>
            <person name="Kuo A."/>
            <person name="Sato A."/>
            <person name="Lyhne E.K."/>
            <person name="Kogle M.E."/>
            <person name="Wiebenga A."/>
            <person name="Kun R.S."/>
            <person name="Lubbers R.J."/>
            <person name="Makela M.R."/>
            <person name="Barry K."/>
            <person name="Chovatia M."/>
            <person name="Clum A."/>
            <person name="Daum C."/>
            <person name="Haridas S."/>
            <person name="He G."/>
            <person name="LaButti K."/>
            <person name="Lipzen A."/>
            <person name="Mondo S."/>
            <person name="Riley R."/>
            <person name="Salamov A."/>
            <person name="Simmons B.A."/>
            <person name="Magnuson J.K."/>
            <person name="Henrissat B."/>
            <person name="Mortensen U.H."/>
            <person name="Larsen T.O."/>
            <person name="Devries R.P."/>
            <person name="Grigoriev I.V."/>
            <person name="Machida M."/>
            <person name="Baker S.E."/>
            <person name="Andersen M.R."/>
        </authorList>
    </citation>
    <scope>NUCLEOTIDE SEQUENCE [LARGE SCALE GENOMIC DNA]</scope>
    <source>
        <strain evidence="1 2">CBS 763.97</strain>
    </source>
</reference>
<dbReference type="Proteomes" id="UP000326268">
    <property type="component" value="Unassembled WGS sequence"/>
</dbReference>
<evidence type="ECO:0000313" key="2">
    <source>
        <dbReference type="Proteomes" id="UP000326268"/>
    </source>
</evidence>
<evidence type="ECO:0000313" key="1">
    <source>
        <dbReference type="EMBL" id="KAE8358831.1"/>
    </source>
</evidence>
<dbReference type="AlphaFoldDB" id="A0A5N6ZMJ0"/>
<gene>
    <name evidence="1" type="ORF">BDV27DRAFT_150104</name>
</gene>
<dbReference type="OrthoDB" id="3509531at2759"/>
<dbReference type="GeneID" id="43655618"/>
<protein>
    <submittedName>
        <fullName evidence="1">Uncharacterized protein</fullName>
    </submittedName>
</protein>
<organism evidence="1 2">
    <name type="scientific">Aspergillus caelatus</name>
    <dbReference type="NCBI Taxonomy" id="61420"/>
    <lineage>
        <taxon>Eukaryota</taxon>
        <taxon>Fungi</taxon>
        <taxon>Dikarya</taxon>
        <taxon>Ascomycota</taxon>
        <taxon>Pezizomycotina</taxon>
        <taxon>Eurotiomycetes</taxon>
        <taxon>Eurotiomycetidae</taxon>
        <taxon>Eurotiales</taxon>
        <taxon>Aspergillaceae</taxon>
        <taxon>Aspergillus</taxon>
        <taxon>Aspergillus subgen. Circumdati</taxon>
    </lineage>
</organism>
<accession>A0A5N6ZMJ0</accession>
<name>A0A5N6ZMJ0_9EURO</name>
<sequence>MSSIPPEPKTPAEWLRYVQSEVITSIPSKQEQKTVQNSINERDIYLDESKIVKPPAQLWYAYTDVFALTQPEIIISPEAYGSMQIIARVLTADTPINLKVVPETICWIYLYASILHQPISVSVGDQEPLLLELGPATGNVGVKMIVTPDHIDLEYQQDYIRAVDEDLQASLNTQLRIALALFGGNTSIASSICSYVASVTANIALNFYSKINAQAVALGQQLEAQEMTGPDMRYAPILKID</sequence>
<dbReference type="RefSeq" id="XP_031921912.1">
    <property type="nucleotide sequence ID" value="XM_032071172.1"/>
</dbReference>